<name>A0ABY9JS28_9BACI</name>
<dbReference type="Gene3D" id="3.10.290.30">
    <property type="entry name" value="MM3350-like"/>
    <property type="match status" value="1"/>
</dbReference>
<dbReference type="PANTHER" id="PTHR41878:SF1">
    <property type="entry name" value="TNPR PROTEIN"/>
    <property type="match status" value="1"/>
</dbReference>
<proteinExistence type="predicted"/>
<accession>A0ABY9JS28</accession>
<keyword evidence="4" id="KW-1185">Reference proteome</keyword>
<dbReference type="RefSeq" id="WP_226541856.1">
    <property type="nucleotide sequence ID" value="NZ_CP129013.1"/>
</dbReference>
<sequence>MRIQCTKKLLDELNVPVAVKEEEDPFYSWHANLIKLGRKKTVVLVNDLTRYMVVLFGLKAKDIREIETLIPRAIQETFQAENIKEEVIEQYIQNAGSIIFSKTKDRTYVARMNKSGEEVYYFEDLINEEQMIQSELGFRVSKLLVGNGKNAYIYPNKEIYKQLEEMANQAIFYSEAIELKVTLLLENHSVWRKFVVPSNITFSRLHKTLQVCFGWRDSHLHDYLLYPDKDVAEPILNIVSNEEAFDYQGNTPMKKEEGLKLIDFLPSKIVYNYDFGDNWQHVIEVVKTIEDYDVNYPKCLDGEGNSPPEDVGGEPGYEDFLKIIEDKDHPEHDEMVNWGKMQGYKEFDLNQINGMLKI</sequence>
<evidence type="ECO:0000313" key="3">
    <source>
        <dbReference type="EMBL" id="WLR41543.1"/>
    </source>
</evidence>
<feature type="domain" description="Plasmid pRiA4b Orf3-like" evidence="1">
    <location>
        <begin position="176"/>
        <end position="352"/>
    </location>
</feature>
<protein>
    <submittedName>
        <fullName evidence="3">Plasmid pRiA4b ORF-3 family protein</fullName>
    </submittedName>
</protein>
<feature type="domain" description="DUF6933" evidence="2">
    <location>
        <begin position="3"/>
        <end position="158"/>
    </location>
</feature>
<evidence type="ECO:0000259" key="1">
    <source>
        <dbReference type="Pfam" id="PF07929"/>
    </source>
</evidence>
<evidence type="ECO:0000259" key="2">
    <source>
        <dbReference type="Pfam" id="PF22016"/>
    </source>
</evidence>
<dbReference type="EMBL" id="CP129013">
    <property type="protein sequence ID" value="WLR41543.1"/>
    <property type="molecule type" value="Genomic_DNA"/>
</dbReference>
<dbReference type="Pfam" id="PF22016">
    <property type="entry name" value="DUF6933"/>
    <property type="match status" value="1"/>
</dbReference>
<dbReference type="InterPro" id="IPR053864">
    <property type="entry name" value="DUF6933"/>
</dbReference>
<gene>
    <name evidence="3" type="ORF">LC087_11660</name>
</gene>
<organism evidence="3 4">
    <name type="scientific">Bacillus carboniphilus</name>
    <dbReference type="NCBI Taxonomy" id="86663"/>
    <lineage>
        <taxon>Bacteria</taxon>
        <taxon>Bacillati</taxon>
        <taxon>Bacillota</taxon>
        <taxon>Bacilli</taxon>
        <taxon>Bacillales</taxon>
        <taxon>Bacillaceae</taxon>
        <taxon>Bacillus</taxon>
    </lineage>
</organism>
<evidence type="ECO:0000313" key="4">
    <source>
        <dbReference type="Proteomes" id="UP001197974"/>
    </source>
</evidence>
<dbReference type="InterPro" id="IPR024047">
    <property type="entry name" value="MM3350-like_sf"/>
</dbReference>
<dbReference type="SUPFAM" id="SSF159941">
    <property type="entry name" value="MM3350-like"/>
    <property type="match status" value="1"/>
</dbReference>
<dbReference type="Proteomes" id="UP001197974">
    <property type="component" value="Chromosome"/>
</dbReference>
<reference evidence="3 4" key="1">
    <citation type="submission" date="2023-06" db="EMBL/GenBank/DDBJ databases">
        <title>Five Gram-positive bacteria isolated from mangrove sediments in Shenzhen, Guangdong, China.</title>
        <authorList>
            <person name="Yu S."/>
            <person name="Zheng W."/>
            <person name="Huang Y."/>
        </authorList>
    </citation>
    <scope>NUCLEOTIDE SEQUENCE [LARGE SCALE GENOMIC DNA]</scope>
    <source>
        <strain evidence="3 4">SaN35-3</strain>
    </source>
</reference>
<dbReference type="InterPro" id="IPR012912">
    <property type="entry name" value="Plasmid_pRiA4b_Orf3-like"/>
</dbReference>
<dbReference type="Pfam" id="PF07929">
    <property type="entry name" value="PRiA4_ORF3"/>
    <property type="match status" value="1"/>
</dbReference>
<dbReference type="PANTHER" id="PTHR41878">
    <property type="entry name" value="LEXA REPRESSOR-RELATED"/>
    <property type="match status" value="1"/>
</dbReference>